<organism evidence="2 3">
    <name type="scientific">Vibrio chagasii</name>
    <dbReference type="NCBI Taxonomy" id="170679"/>
    <lineage>
        <taxon>Bacteria</taxon>
        <taxon>Pseudomonadati</taxon>
        <taxon>Pseudomonadota</taxon>
        <taxon>Gammaproteobacteria</taxon>
        <taxon>Vibrionales</taxon>
        <taxon>Vibrionaceae</taxon>
        <taxon>Vibrio</taxon>
    </lineage>
</organism>
<dbReference type="RefSeq" id="WP_137406551.1">
    <property type="nucleotide sequence ID" value="NZ_AP025467.1"/>
</dbReference>
<keyword evidence="1" id="KW-1133">Transmembrane helix</keyword>
<evidence type="ECO:0000256" key="1">
    <source>
        <dbReference type="SAM" id="Phobius"/>
    </source>
</evidence>
<gene>
    <name evidence="2" type="ORF">F7Q91_03420</name>
</gene>
<evidence type="ECO:0000313" key="3">
    <source>
        <dbReference type="Proteomes" id="UP000423756"/>
    </source>
</evidence>
<feature type="transmembrane region" description="Helical" evidence="1">
    <location>
        <begin position="17"/>
        <end position="47"/>
    </location>
</feature>
<sequence length="208" mass="22816">MAVEVTDVLERFLTHEFVILVDGIILVAQGTGLVLFIKGIFMWAFMVRTRSASPMMSQMFGSTASVNQIIGVFIASAFMWKFGEGIAAWGSMFWSAGGLDFNTPYSIAMFDDVSQRTTNLVNVQSVGGLEDRTGSRIGIRACFAVMSIYGVISYFRGVMGITLLTNPQTSSQVKFSHIVVHMGFGVLLMYLDYFVQSLTNTITASTMS</sequence>
<reference evidence="2 3" key="1">
    <citation type="submission" date="2019-09" db="EMBL/GenBank/DDBJ databases">
        <title>Draft genome sequences of 48 bacterial type strains from the CCUG.</title>
        <authorList>
            <person name="Tunovic T."/>
            <person name="Pineiro-Iglesias B."/>
            <person name="Unosson C."/>
            <person name="Inganas E."/>
            <person name="Ohlen M."/>
            <person name="Cardew S."/>
            <person name="Jensie-Markopoulos S."/>
            <person name="Salva-Serra F."/>
            <person name="Jaen-Luchoro D."/>
            <person name="Karlsson R."/>
            <person name="Svensson-Stadler L."/>
            <person name="Chun J."/>
            <person name="Moore E."/>
        </authorList>
    </citation>
    <scope>NUCLEOTIDE SEQUENCE [LARGE SCALE GENOMIC DNA]</scope>
    <source>
        <strain evidence="2 3">CCUG 48643</strain>
    </source>
</reference>
<feature type="transmembrane region" description="Helical" evidence="1">
    <location>
        <begin position="86"/>
        <end position="107"/>
    </location>
</feature>
<feature type="transmembrane region" description="Helical" evidence="1">
    <location>
        <begin position="175"/>
        <end position="195"/>
    </location>
</feature>
<feature type="transmembrane region" description="Helical" evidence="1">
    <location>
        <begin position="137"/>
        <end position="155"/>
    </location>
</feature>
<evidence type="ECO:0000313" key="2">
    <source>
        <dbReference type="EMBL" id="KAB0482472.1"/>
    </source>
</evidence>
<name>A0A7V7NX64_9VIBR</name>
<comment type="caution">
    <text evidence="2">The sequence shown here is derived from an EMBL/GenBank/DDBJ whole genome shotgun (WGS) entry which is preliminary data.</text>
</comment>
<keyword evidence="1" id="KW-0472">Membrane</keyword>
<dbReference type="Proteomes" id="UP000423756">
    <property type="component" value="Unassembled WGS sequence"/>
</dbReference>
<proteinExistence type="predicted"/>
<dbReference type="GeneID" id="77344707"/>
<accession>A0A7V7NX64</accession>
<protein>
    <submittedName>
        <fullName evidence="2">Uncharacterized protein</fullName>
    </submittedName>
</protein>
<feature type="transmembrane region" description="Helical" evidence="1">
    <location>
        <begin position="59"/>
        <end position="80"/>
    </location>
</feature>
<dbReference type="AlphaFoldDB" id="A0A7V7NX64"/>
<dbReference type="EMBL" id="VZPX01000004">
    <property type="protein sequence ID" value="KAB0482472.1"/>
    <property type="molecule type" value="Genomic_DNA"/>
</dbReference>
<keyword evidence="1" id="KW-0812">Transmembrane</keyword>